<feature type="compositionally biased region" description="Acidic residues" evidence="6">
    <location>
        <begin position="49"/>
        <end position="58"/>
    </location>
</feature>
<comment type="subcellular location">
    <subcellularLocation>
        <location evidence="1">Cell membrane</location>
        <topology evidence="1">Multi-pass membrane protein</topology>
    </subcellularLocation>
</comment>
<dbReference type="Pfam" id="PF02690">
    <property type="entry name" value="Na_Pi_cotrans"/>
    <property type="match status" value="2"/>
</dbReference>
<keyword evidence="4 7" id="KW-1133">Transmembrane helix</keyword>
<dbReference type="GO" id="GO:0005436">
    <property type="term" value="F:sodium:phosphate symporter activity"/>
    <property type="evidence" value="ECO:0007669"/>
    <property type="project" value="InterPro"/>
</dbReference>
<evidence type="ECO:0000313" key="9">
    <source>
        <dbReference type="Proteomes" id="UP000244989"/>
    </source>
</evidence>
<gene>
    <name evidence="8" type="ORF">DF222_01360</name>
</gene>
<evidence type="ECO:0000313" key="8">
    <source>
        <dbReference type="EMBL" id="PWC02621.1"/>
    </source>
</evidence>
<evidence type="ECO:0008006" key="10">
    <source>
        <dbReference type="Google" id="ProtNLM"/>
    </source>
</evidence>
<reference evidence="9" key="1">
    <citation type="submission" date="2018-04" db="EMBL/GenBank/DDBJ databases">
        <authorList>
            <person name="Liu S."/>
            <person name="Wang Z."/>
            <person name="Li J."/>
        </authorList>
    </citation>
    <scope>NUCLEOTIDE SEQUENCE [LARGE SCALE GENOMIC DNA]</scope>
    <source>
        <strain evidence="9">2189</strain>
    </source>
</reference>
<dbReference type="Proteomes" id="UP000244989">
    <property type="component" value="Unassembled WGS sequence"/>
</dbReference>
<keyword evidence="5 7" id="KW-0472">Membrane</keyword>
<dbReference type="PANTHER" id="PTHR10010">
    <property type="entry name" value="SOLUTE CARRIER FAMILY 34 SODIUM PHOSPHATE , MEMBER 2-RELATED"/>
    <property type="match status" value="1"/>
</dbReference>
<dbReference type="RefSeq" id="WP_108431732.1">
    <property type="nucleotide sequence ID" value="NZ_CP026947.1"/>
</dbReference>
<feature type="transmembrane region" description="Helical" evidence="7">
    <location>
        <begin position="419"/>
        <end position="442"/>
    </location>
</feature>
<keyword evidence="9" id="KW-1185">Reference proteome</keyword>
<proteinExistence type="predicted"/>
<evidence type="ECO:0000256" key="6">
    <source>
        <dbReference type="SAM" id="MobiDB-lite"/>
    </source>
</evidence>
<dbReference type="OrthoDB" id="9763003at2"/>
<dbReference type="NCBIfam" id="NF037997">
    <property type="entry name" value="Na_Pi_symport"/>
    <property type="match status" value="2"/>
</dbReference>
<feature type="region of interest" description="Disordered" evidence="6">
    <location>
        <begin position="1"/>
        <end position="63"/>
    </location>
</feature>
<dbReference type="PANTHER" id="PTHR10010:SF46">
    <property type="entry name" value="SODIUM-DEPENDENT PHOSPHATE TRANSPORT PROTEIN 2B"/>
    <property type="match status" value="1"/>
</dbReference>
<dbReference type="GO" id="GO:0005886">
    <property type="term" value="C:plasma membrane"/>
    <property type="evidence" value="ECO:0007669"/>
    <property type="project" value="UniProtKB-SubCell"/>
</dbReference>
<feature type="transmembrane region" description="Helical" evidence="7">
    <location>
        <begin position="194"/>
        <end position="213"/>
    </location>
</feature>
<keyword evidence="3 7" id="KW-0812">Transmembrane</keyword>
<feature type="transmembrane region" description="Helical" evidence="7">
    <location>
        <begin position="345"/>
        <end position="367"/>
    </location>
</feature>
<name>A0A2U1T9E0_9CORY</name>
<evidence type="ECO:0000256" key="5">
    <source>
        <dbReference type="ARBA" id="ARBA00023136"/>
    </source>
</evidence>
<keyword evidence="2" id="KW-1003">Cell membrane</keyword>
<dbReference type="InterPro" id="IPR003841">
    <property type="entry name" value="Na/Pi_transpt"/>
</dbReference>
<dbReference type="KEGG" id="cyz:C3B44_06890"/>
<evidence type="ECO:0000256" key="7">
    <source>
        <dbReference type="SAM" id="Phobius"/>
    </source>
</evidence>
<comment type="caution">
    <text evidence="8">The sequence shown here is derived from an EMBL/GenBank/DDBJ whole genome shotgun (WGS) entry which is preliminary data.</text>
</comment>
<feature type="transmembrane region" description="Helical" evidence="7">
    <location>
        <begin position="113"/>
        <end position="129"/>
    </location>
</feature>
<evidence type="ECO:0000256" key="1">
    <source>
        <dbReference type="ARBA" id="ARBA00004651"/>
    </source>
</evidence>
<accession>A0A2U1T9E0</accession>
<sequence>MTRPEDRSNPPEQAGEEQAARASGSSAATKMDDSQDGGAHQNAPASAEELGEDTSMEEEAQHSQGPFAAMPKWALWILAFVTLYFLIVAIGVIGDGFSAVGEDTAEAAFEFATNPFVGLFVGILATVLVQSSSTTTAITVAAVGSGALPVETAVPVIMGANIGTTVTNTLASLGFAGNRQEFRRAFSAALVHDFYNMLAVVILFTVEVIFQPIQRSAKWVADQLYGTVLPDPDDADFISAITDPVADLIGPEGLAGLLGNDIAVGVGSIILGVVMIFVAIYLLGKILQAIMVGAARKYLKKAVGGNPIVSMGVGAGITVLIQSSSVTTSTLVPFAGAGTLSTKDIYPVTLGANLGTTATGLIAALAVTGGGGLDALTIALVHTLYNLYGIIIIYGLPFLRNLPVMAANAMGAIVADRRWVAPAWVLTLWVALPALVVGVVAFT</sequence>
<evidence type="ECO:0000256" key="2">
    <source>
        <dbReference type="ARBA" id="ARBA00022475"/>
    </source>
</evidence>
<dbReference type="EMBL" id="QEEZ01000002">
    <property type="protein sequence ID" value="PWC02621.1"/>
    <property type="molecule type" value="Genomic_DNA"/>
</dbReference>
<dbReference type="AlphaFoldDB" id="A0A2U1T9E0"/>
<evidence type="ECO:0000256" key="4">
    <source>
        <dbReference type="ARBA" id="ARBA00022989"/>
    </source>
</evidence>
<feature type="transmembrane region" description="Helical" evidence="7">
    <location>
        <begin position="73"/>
        <end position="93"/>
    </location>
</feature>
<feature type="transmembrane region" description="Helical" evidence="7">
    <location>
        <begin position="262"/>
        <end position="283"/>
    </location>
</feature>
<feature type="transmembrane region" description="Helical" evidence="7">
    <location>
        <begin position="303"/>
        <end position="325"/>
    </location>
</feature>
<protein>
    <recommendedName>
        <fullName evidence="10">Sodium:phosphate symporter</fullName>
    </recommendedName>
</protein>
<organism evidence="8 9">
    <name type="scientific">Corynebacterium yudongzhengii</name>
    <dbReference type="NCBI Taxonomy" id="2080740"/>
    <lineage>
        <taxon>Bacteria</taxon>
        <taxon>Bacillati</taxon>
        <taxon>Actinomycetota</taxon>
        <taxon>Actinomycetes</taxon>
        <taxon>Mycobacteriales</taxon>
        <taxon>Corynebacteriaceae</taxon>
        <taxon>Corynebacterium</taxon>
    </lineage>
</organism>
<feature type="transmembrane region" description="Helical" evidence="7">
    <location>
        <begin position="379"/>
        <end position="399"/>
    </location>
</feature>
<dbReference type="GO" id="GO:0044341">
    <property type="term" value="P:sodium-dependent phosphate transport"/>
    <property type="evidence" value="ECO:0007669"/>
    <property type="project" value="InterPro"/>
</dbReference>
<evidence type="ECO:0000256" key="3">
    <source>
        <dbReference type="ARBA" id="ARBA00022692"/>
    </source>
</evidence>